<dbReference type="PANTHER" id="PTHR36836">
    <property type="entry name" value="COLANIC ACID BIOSYNTHESIS PROTEIN WCAK"/>
    <property type="match status" value="1"/>
</dbReference>
<keyword evidence="2" id="KW-0808">Transferase</keyword>
<evidence type="ECO:0000313" key="3">
    <source>
        <dbReference type="Proteomes" id="UP000236893"/>
    </source>
</evidence>
<dbReference type="EMBL" id="PQVF01000001">
    <property type="protein sequence ID" value="POY39247.1"/>
    <property type="molecule type" value="Genomic_DNA"/>
</dbReference>
<dbReference type="Pfam" id="PF04230">
    <property type="entry name" value="PS_pyruv_trans"/>
    <property type="match status" value="1"/>
</dbReference>
<protein>
    <submittedName>
        <fullName evidence="2">Polysaccharide pyruvyl transferase family protein</fullName>
    </submittedName>
</protein>
<sequence>MSKKTKIAIVWANPYNKNLGVAALAYSSLALLYDVVKENNLNADFSFFGSSTRNEDEITINNQKIIFDNFLGMRFFHWTAFVKLNIFPNKFKAKKLHEFDYIFDIAEGDSFTDIYGDDRFWRILNSKKFFYGLNKKQVLLPQTIGPFNKKEHEVEAFEVMKKLDKVISRDKKSFEYSAKFLPIDKIIEMIDVAFYLPFEKVNFDNNKINVGINISGLLWNGGYTRSNQFNMKTDYKELIRNTLEFFSQQENVVVHLVPHVIPVDYPVEDDYVVAEEIIAEFPDVVLAPRFENPIEAKSYISGMDFFTGARMHACIAAFSTNVAVYPMAYSRKFNGLFEDTLNYKWMGDCVNSSAEEVLEGLKEAFAKRDTLSEQIELSLKEVVKPRLLQLKELIFETLNN</sequence>
<reference evidence="2 3" key="1">
    <citation type="submission" date="2018-01" db="EMBL/GenBank/DDBJ databases">
        <authorList>
            <person name="Gaut B.S."/>
            <person name="Morton B.R."/>
            <person name="Clegg M.T."/>
            <person name="Duvall M.R."/>
        </authorList>
    </citation>
    <scope>NUCLEOTIDE SEQUENCE [LARGE SCALE GENOMIC DNA]</scope>
    <source>
        <strain evidence="2 3">HR-AV</strain>
    </source>
</reference>
<evidence type="ECO:0000313" key="2">
    <source>
        <dbReference type="EMBL" id="POY39247.1"/>
    </source>
</evidence>
<feature type="domain" description="Polysaccharide pyruvyl transferase" evidence="1">
    <location>
        <begin position="75"/>
        <end position="330"/>
    </location>
</feature>
<dbReference type="OrthoDB" id="6058856at2"/>
<gene>
    <name evidence="2" type="ORF">C3K47_01770</name>
</gene>
<evidence type="ECO:0000259" key="1">
    <source>
        <dbReference type="Pfam" id="PF04230"/>
    </source>
</evidence>
<comment type="caution">
    <text evidence="2">The sequence shown here is derived from an EMBL/GenBank/DDBJ whole genome shotgun (WGS) entry which is preliminary data.</text>
</comment>
<dbReference type="RefSeq" id="WP_103787349.1">
    <property type="nucleotide sequence ID" value="NZ_PQVF01000001.1"/>
</dbReference>
<proteinExistence type="predicted"/>
<name>A0A2S5AAJ2_9SPHI</name>
<dbReference type="AlphaFoldDB" id="A0A2S5AAJ2"/>
<dbReference type="PANTHER" id="PTHR36836:SF1">
    <property type="entry name" value="COLANIC ACID BIOSYNTHESIS PROTEIN WCAK"/>
    <property type="match status" value="1"/>
</dbReference>
<dbReference type="Proteomes" id="UP000236893">
    <property type="component" value="Unassembled WGS sequence"/>
</dbReference>
<keyword evidence="3" id="KW-1185">Reference proteome</keyword>
<dbReference type="InterPro" id="IPR007345">
    <property type="entry name" value="Polysacch_pyruvyl_Trfase"/>
</dbReference>
<accession>A0A2S5AAJ2</accession>
<dbReference type="GO" id="GO:0016740">
    <property type="term" value="F:transferase activity"/>
    <property type="evidence" value="ECO:0007669"/>
    <property type="project" value="UniProtKB-KW"/>
</dbReference>
<organism evidence="2 3">
    <name type="scientific">Solitalea longa</name>
    <dbReference type="NCBI Taxonomy" id="2079460"/>
    <lineage>
        <taxon>Bacteria</taxon>
        <taxon>Pseudomonadati</taxon>
        <taxon>Bacteroidota</taxon>
        <taxon>Sphingobacteriia</taxon>
        <taxon>Sphingobacteriales</taxon>
        <taxon>Sphingobacteriaceae</taxon>
        <taxon>Solitalea</taxon>
    </lineage>
</organism>